<sequence>MSAAPGPSQEFPQRVATFAAPASLEARGIGLRAARAADLDWLRTLYASTRSTELAGVPWPEMAKRAFLDQQFALQHAHYLRHFGDADFLIAETAHGAIGRLYLDRSRAPHVLVDISLLPAWRGQGIGTALVVHAQALASAAGQALTLHVMLANAAAQRLYARLGFIPAEAGQTHLAMRWSADGAGSPATVS</sequence>
<dbReference type="InterPro" id="IPR050276">
    <property type="entry name" value="MshD_Acetyltransferase"/>
</dbReference>
<dbReference type="OrthoDB" id="5525374at2"/>
<dbReference type="SUPFAM" id="SSF55729">
    <property type="entry name" value="Acyl-CoA N-acyltransferases (Nat)"/>
    <property type="match status" value="1"/>
</dbReference>
<organism evidence="2 3">
    <name type="scientific">Pseudoxanthomonas winnipegensis</name>
    <dbReference type="NCBI Taxonomy" id="2480810"/>
    <lineage>
        <taxon>Bacteria</taxon>
        <taxon>Pseudomonadati</taxon>
        <taxon>Pseudomonadota</taxon>
        <taxon>Gammaproteobacteria</taxon>
        <taxon>Lysobacterales</taxon>
        <taxon>Lysobacteraceae</taxon>
        <taxon>Pseudoxanthomonas</taxon>
    </lineage>
</organism>
<dbReference type="PROSITE" id="PS51186">
    <property type="entry name" value="GNAT"/>
    <property type="match status" value="1"/>
</dbReference>
<dbReference type="GO" id="GO:0008999">
    <property type="term" value="F:protein-N-terminal-alanine acetyltransferase activity"/>
    <property type="evidence" value="ECO:0007669"/>
    <property type="project" value="TreeGrafter"/>
</dbReference>
<comment type="caution">
    <text evidence="2">The sequence shown here is derived from an EMBL/GenBank/DDBJ whole genome shotgun (WGS) entry which is preliminary data.</text>
</comment>
<reference evidence="2 3" key="1">
    <citation type="submission" date="2019-02" db="EMBL/GenBank/DDBJ databases">
        <title>WGS of Pseudoxanthomonas species novum from clinical isolates.</title>
        <authorList>
            <person name="Bernier A.-M."/>
            <person name="Bernard K."/>
            <person name="Vachon A."/>
        </authorList>
    </citation>
    <scope>NUCLEOTIDE SEQUENCE [LARGE SCALE GENOMIC DNA]</scope>
    <source>
        <strain evidence="2 3">NML171200</strain>
    </source>
</reference>
<dbReference type="PANTHER" id="PTHR43617:SF35">
    <property type="entry name" value="[RIBOSOMAL PROTEIN BS18]-ALANINE N-ACETYLTRANSFERASE"/>
    <property type="match status" value="1"/>
</dbReference>
<dbReference type="AlphaFoldDB" id="A0A4Q8LBH9"/>
<dbReference type="InterPro" id="IPR016181">
    <property type="entry name" value="Acyl_CoA_acyltransferase"/>
</dbReference>
<dbReference type="InterPro" id="IPR000182">
    <property type="entry name" value="GNAT_dom"/>
</dbReference>
<name>A0A4Q8LBH9_9GAMM</name>
<evidence type="ECO:0000313" key="3">
    <source>
        <dbReference type="Proteomes" id="UP000292627"/>
    </source>
</evidence>
<feature type="domain" description="N-acetyltransferase" evidence="1">
    <location>
        <begin position="29"/>
        <end position="182"/>
    </location>
</feature>
<gene>
    <name evidence="2" type="ORF">EA660_10295</name>
</gene>
<accession>A0A4Q8LBH9</accession>
<protein>
    <submittedName>
        <fullName evidence="2">N-acetyltransferase</fullName>
    </submittedName>
</protein>
<dbReference type="Proteomes" id="UP000292627">
    <property type="component" value="Unassembled WGS sequence"/>
</dbReference>
<evidence type="ECO:0000313" key="2">
    <source>
        <dbReference type="EMBL" id="TAA25810.1"/>
    </source>
</evidence>
<dbReference type="EMBL" id="SHMC01000003">
    <property type="protein sequence ID" value="TAA25810.1"/>
    <property type="molecule type" value="Genomic_DNA"/>
</dbReference>
<proteinExistence type="predicted"/>
<dbReference type="RefSeq" id="WP_130551428.1">
    <property type="nucleotide sequence ID" value="NZ_SHMC01000003.1"/>
</dbReference>
<dbReference type="CDD" id="cd04301">
    <property type="entry name" value="NAT_SF"/>
    <property type="match status" value="1"/>
</dbReference>
<dbReference type="Pfam" id="PF13508">
    <property type="entry name" value="Acetyltransf_7"/>
    <property type="match status" value="1"/>
</dbReference>
<dbReference type="PANTHER" id="PTHR43617">
    <property type="entry name" value="L-AMINO ACID N-ACETYLTRANSFERASE"/>
    <property type="match status" value="1"/>
</dbReference>
<keyword evidence="2" id="KW-0808">Transferase</keyword>
<dbReference type="Gene3D" id="3.40.630.30">
    <property type="match status" value="1"/>
</dbReference>
<evidence type="ECO:0000259" key="1">
    <source>
        <dbReference type="PROSITE" id="PS51186"/>
    </source>
</evidence>